<dbReference type="GO" id="GO:0005524">
    <property type="term" value="F:ATP binding"/>
    <property type="evidence" value="ECO:0007669"/>
    <property type="project" value="UniProtKB-KW"/>
</dbReference>
<protein>
    <recommendedName>
        <fullName evidence="5">5-formyltetrahydrofolate cyclo-ligase</fullName>
        <ecNumber evidence="5">6.3.3.2</ecNumber>
    </recommendedName>
</protein>
<keyword evidence="2 4" id="KW-0547">Nucleotide-binding</keyword>
<dbReference type="GO" id="GO:0035999">
    <property type="term" value="P:tetrahydrofolate interconversion"/>
    <property type="evidence" value="ECO:0007669"/>
    <property type="project" value="TreeGrafter"/>
</dbReference>
<dbReference type="PANTHER" id="PTHR23407:SF1">
    <property type="entry name" value="5-FORMYLTETRAHYDROFOLATE CYCLO-LIGASE"/>
    <property type="match status" value="1"/>
</dbReference>
<feature type="binding site" evidence="4">
    <location>
        <position position="53"/>
    </location>
    <ligand>
        <name>substrate</name>
    </ligand>
</feature>
<keyword evidence="5" id="KW-0479">Metal-binding</keyword>
<dbReference type="InterPro" id="IPR024185">
    <property type="entry name" value="FTHF_cligase-like_sf"/>
</dbReference>
<dbReference type="RefSeq" id="WP_036818758.1">
    <property type="nucleotide sequence ID" value="NZ_AVBF01000020.1"/>
</dbReference>
<dbReference type="Gene3D" id="3.40.50.10420">
    <property type="entry name" value="NagB/RpiA/CoA transferase-like"/>
    <property type="match status" value="1"/>
</dbReference>
<dbReference type="GO" id="GO:0009396">
    <property type="term" value="P:folic acid-containing compound biosynthetic process"/>
    <property type="evidence" value="ECO:0007669"/>
    <property type="project" value="TreeGrafter"/>
</dbReference>
<comment type="similarity">
    <text evidence="1 5">Belongs to the 5-formyltetrahydrofolate cyclo-ligase family.</text>
</comment>
<name>A0A0A2TBP5_9BACI</name>
<dbReference type="OrthoDB" id="9801938at2"/>
<proteinExistence type="inferred from homology"/>
<dbReference type="GO" id="GO:0030272">
    <property type="term" value="F:5-formyltetrahydrofolate cyclo-ligase activity"/>
    <property type="evidence" value="ECO:0007669"/>
    <property type="project" value="UniProtKB-EC"/>
</dbReference>
<dbReference type="NCBIfam" id="TIGR02727">
    <property type="entry name" value="MTHFS_bact"/>
    <property type="match status" value="1"/>
</dbReference>
<comment type="caution">
    <text evidence="6">The sequence shown here is derived from an EMBL/GenBank/DDBJ whole genome shotgun (WGS) entry which is preliminary data.</text>
</comment>
<dbReference type="InterPro" id="IPR002698">
    <property type="entry name" value="FTHF_cligase"/>
</dbReference>
<dbReference type="EMBL" id="AVBF01000020">
    <property type="protein sequence ID" value="KGP72969.1"/>
    <property type="molecule type" value="Genomic_DNA"/>
</dbReference>
<evidence type="ECO:0000256" key="3">
    <source>
        <dbReference type="ARBA" id="ARBA00022840"/>
    </source>
</evidence>
<reference evidence="6 7" key="1">
    <citation type="journal article" date="2015" name="Stand. Genomic Sci.">
        <title>High quality draft genome sequence of the moderately halophilic bacterium Pontibacillus yanchengensis Y32(T) and comparison among Pontibacillus genomes.</title>
        <authorList>
            <person name="Huang J."/>
            <person name="Qiao Z.X."/>
            <person name="Tang J.W."/>
            <person name="Wang G."/>
        </authorList>
    </citation>
    <scope>NUCLEOTIDE SEQUENCE [LARGE SCALE GENOMIC DNA]</scope>
    <source>
        <strain evidence="6 7">Y32</strain>
    </source>
</reference>
<dbReference type="STRING" id="1385514.N782_08675"/>
<dbReference type="SUPFAM" id="SSF100950">
    <property type="entry name" value="NagB/RpiA/CoA transferase-like"/>
    <property type="match status" value="1"/>
</dbReference>
<feature type="binding site" evidence="4">
    <location>
        <begin position="132"/>
        <end position="140"/>
    </location>
    <ligand>
        <name>ATP</name>
        <dbReference type="ChEBI" id="CHEBI:30616"/>
    </ligand>
</feature>
<evidence type="ECO:0000256" key="2">
    <source>
        <dbReference type="ARBA" id="ARBA00022741"/>
    </source>
</evidence>
<dbReference type="GO" id="GO:0046872">
    <property type="term" value="F:metal ion binding"/>
    <property type="evidence" value="ECO:0007669"/>
    <property type="project" value="UniProtKB-KW"/>
</dbReference>
<keyword evidence="7" id="KW-1185">Reference proteome</keyword>
<gene>
    <name evidence="6" type="ORF">N782_08675</name>
</gene>
<dbReference type="PANTHER" id="PTHR23407">
    <property type="entry name" value="ATPASE INHIBITOR/5-FORMYLTETRAHYDROFOLATE CYCLO-LIGASE"/>
    <property type="match status" value="1"/>
</dbReference>
<dbReference type="EC" id="6.3.3.2" evidence="5"/>
<evidence type="ECO:0000256" key="5">
    <source>
        <dbReference type="RuleBase" id="RU361279"/>
    </source>
</evidence>
<keyword evidence="3 4" id="KW-0067">ATP-binding</keyword>
<evidence type="ECO:0000313" key="6">
    <source>
        <dbReference type="EMBL" id="KGP72969.1"/>
    </source>
</evidence>
<dbReference type="eggNOG" id="COG0212">
    <property type="taxonomic scope" value="Bacteria"/>
</dbReference>
<comment type="cofactor">
    <cofactor evidence="5">
        <name>Mg(2+)</name>
        <dbReference type="ChEBI" id="CHEBI:18420"/>
    </cofactor>
</comment>
<evidence type="ECO:0000256" key="4">
    <source>
        <dbReference type="PIRSR" id="PIRSR006806-1"/>
    </source>
</evidence>
<dbReference type="PIRSF" id="PIRSF006806">
    <property type="entry name" value="FTHF_cligase"/>
    <property type="match status" value="1"/>
</dbReference>
<comment type="catalytic activity">
    <reaction evidence="5">
        <text>(6S)-5-formyl-5,6,7,8-tetrahydrofolate + ATP = (6R)-5,10-methenyltetrahydrofolate + ADP + phosphate</text>
        <dbReference type="Rhea" id="RHEA:10488"/>
        <dbReference type="ChEBI" id="CHEBI:30616"/>
        <dbReference type="ChEBI" id="CHEBI:43474"/>
        <dbReference type="ChEBI" id="CHEBI:57455"/>
        <dbReference type="ChEBI" id="CHEBI:57457"/>
        <dbReference type="ChEBI" id="CHEBI:456216"/>
        <dbReference type="EC" id="6.3.3.2"/>
    </reaction>
</comment>
<keyword evidence="5" id="KW-0460">Magnesium</keyword>
<feature type="binding site" evidence="4">
    <location>
        <begin position="2"/>
        <end position="6"/>
    </location>
    <ligand>
        <name>ATP</name>
        <dbReference type="ChEBI" id="CHEBI:30616"/>
    </ligand>
</feature>
<dbReference type="AlphaFoldDB" id="A0A0A2TBP5"/>
<organism evidence="6 7">
    <name type="scientific">Pontibacillus yanchengensis Y32</name>
    <dbReference type="NCBI Taxonomy" id="1385514"/>
    <lineage>
        <taxon>Bacteria</taxon>
        <taxon>Bacillati</taxon>
        <taxon>Bacillota</taxon>
        <taxon>Bacilli</taxon>
        <taxon>Bacillales</taxon>
        <taxon>Bacillaceae</taxon>
        <taxon>Pontibacillus</taxon>
    </lineage>
</organism>
<feature type="binding site" evidence="4">
    <location>
        <position position="48"/>
    </location>
    <ligand>
        <name>substrate</name>
    </ligand>
</feature>
<dbReference type="Proteomes" id="UP000030147">
    <property type="component" value="Unassembled WGS sequence"/>
</dbReference>
<evidence type="ECO:0000256" key="1">
    <source>
        <dbReference type="ARBA" id="ARBA00010638"/>
    </source>
</evidence>
<dbReference type="InterPro" id="IPR037171">
    <property type="entry name" value="NagB/RpiA_transferase-like"/>
</dbReference>
<accession>A0A0A2TBP5</accession>
<dbReference type="Pfam" id="PF01812">
    <property type="entry name" value="5-FTHF_cyc-lig"/>
    <property type="match status" value="1"/>
</dbReference>
<evidence type="ECO:0000313" key="7">
    <source>
        <dbReference type="Proteomes" id="UP000030147"/>
    </source>
</evidence>
<sequence>MKKELRKMGLDILKSLVGEERSNISTEIEKSLYQTDLWRQSNVIGVTISQVHEINTYPLIKKAWEEGKQVAIPKCFPKQNQLVFYQLTSFDELETVFYGLKEPIVEKTKKLHKNDIDLMIVPGLLFDYNGYRIGYGGGYYDRYLVDFPNYTVALATNRQLIEEVPYDVYDIPVQHLITESGMRY</sequence>